<sequence>MLDYAIRTEHLTRTFGSLRAVDDLTLEVPRGIIFGFLGPNGAGKTTTIRLLLGLLPPSAGTACVLGYDVITQADAIRARCGALLEHPGLYERLSAEDNLEFFARVARLPRGERQARIRQLLTDLGLWERRRETVATWSRGMKQKLAIARALLHRPDLLFLDEPTAGLDAVSAAALREDLANLARQEGITIFLTTHNLSEAEKLCQQVAVIRSGRLLAVGSPHELQKRRGEQVRLVVDGLSEAVLDGLRLSFGVEVIHASPDNGDLVLNLGAQTSVAPLVTYLVQHGVAVEEVQRERASLEEVFLSLVQENNHVA</sequence>
<dbReference type="PANTHER" id="PTHR42711:SF18">
    <property type="entry name" value="ABC TRANSPORTER, ATP-BINDING PROTEIN"/>
    <property type="match status" value="1"/>
</dbReference>
<evidence type="ECO:0000259" key="4">
    <source>
        <dbReference type="PROSITE" id="PS50893"/>
    </source>
</evidence>
<dbReference type="InterPro" id="IPR050763">
    <property type="entry name" value="ABC_transporter_ATP-binding"/>
</dbReference>
<dbReference type="InterPro" id="IPR027417">
    <property type="entry name" value="P-loop_NTPase"/>
</dbReference>
<dbReference type="SUPFAM" id="SSF52540">
    <property type="entry name" value="P-loop containing nucleoside triphosphate hydrolases"/>
    <property type="match status" value="1"/>
</dbReference>
<dbReference type="Proteomes" id="UP001254165">
    <property type="component" value="Unassembled WGS sequence"/>
</dbReference>
<keyword evidence="3 5" id="KW-0067">ATP-binding</keyword>
<proteinExistence type="predicted"/>
<evidence type="ECO:0000256" key="1">
    <source>
        <dbReference type="ARBA" id="ARBA00022448"/>
    </source>
</evidence>
<evidence type="ECO:0000313" key="6">
    <source>
        <dbReference type="Proteomes" id="UP001254165"/>
    </source>
</evidence>
<feature type="domain" description="ABC transporter" evidence="4">
    <location>
        <begin position="6"/>
        <end position="237"/>
    </location>
</feature>
<name>A0ABU3NPG2_9CHLR</name>
<protein>
    <submittedName>
        <fullName evidence="5">ABC transporter ATP-binding protein</fullName>
    </submittedName>
</protein>
<evidence type="ECO:0000313" key="5">
    <source>
        <dbReference type="EMBL" id="MDT8898255.1"/>
    </source>
</evidence>
<keyword evidence="1" id="KW-0813">Transport</keyword>
<dbReference type="SMART" id="SM00382">
    <property type="entry name" value="AAA"/>
    <property type="match status" value="1"/>
</dbReference>
<dbReference type="Gene3D" id="3.40.50.300">
    <property type="entry name" value="P-loop containing nucleotide triphosphate hydrolases"/>
    <property type="match status" value="1"/>
</dbReference>
<evidence type="ECO:0000256" key="2">
    <source>
        <dbReference type="ARBA" id="ARBA00022741"/>
    </source>
</evidence>
<organism evidence="5 6">
    <name type="scientific">Thermanaerothrix solaris</name>
    <dbReference type="NCBI Taxonomy" id="3058434"/>
    <lineage>
        <taxon>Bacteria</taxon>
        <taxon>Bacillati</taxon>
        <taxon>Chloroflexota</taxon>
        <taxon>Anaerolineae</taxon>
        <taxon>Anaerolineales</taxon>
        <taxon>Anaerolineaceae</taxon>
        <taxon>Thermanaerothrix</taxon>
    </lineage>
</organism>
<gene>
    <name evidence="5" type="ORF">QYE77_08235</name>
</gene>
<dbReference type="PROSITE" id="PS50893">
    <property type="entry name" value="ABC_TRANSPORTER_2"/>
    <property type="match status" value="1"/>
</dbReference>
<dbReference type="RefSeq" id="WP_315624900.1">
    <property type="nucleotide sequence ID" value="NZ_JAUHMF010000001.1"/>
</dbReference>
<comment type="caution">
    <text evidence="5">The sequence shown here is derived from an EMBL/GenBank/DDBJ whole genome shotgun (WGS) entry which is preliminary data.</text>
</comment>
<dbReference type="PANTHER" id="PTHR42711">
    <property type="entry name" value="ABC TRANSPORTER ATP-BINDING PROTEIN"/>
    <property type="match status" value="1"/>
</dbReference>
<evidence type="ECO:0000256" key="3">
    <source>
        <dbReference type="ARBA" id="ARBA00022840"/>
    </source>
</evidence>
<dbReference type="EMBL" id="JAUHMF010000001">
    <property type="protein sequence ID" value="MDT8898255.1"/>
    <property type="molecule type" value="Genomic_DNA"/>
</dbReference>
<keyword evidence="2" id="KW-0547">Nucleotide-binding</keyword>
<reference evidence="5 6" key="1">
    <citation type="submission" date="2023-07" db="EMBL/GenBank/DDBJ databases">
        <title>Novel species of Thermanaerothrix with wide hydrolytic capabilities.</title>
        <authorList>
            <person name="Zayulina K.S."/>
            <person name="Podosokorskaya O.A."/>
            <person name="Elcheninov A.G."/>
        </authorList>
    </citation>
    <scope>NUCLEOTIDE SEQUENCE [LARGE SCALE GENOMIC DNA]</scope>
    <source>
        <strain evidence="5 6">4228-RoL</strain>
    </source>
</reference>
<dbReference type="InterPro" id="IPR003593">
    <property type="entry name" value="AAA+_ATPase"/>
</dbReference>
<dbReference type="InterPro" id="IPR003439">
    <property type="entry name" value="ABC_transporter-like_ATP-bd"/>
</dbReference>
<keyword evidence="6" id="KW-1185">Reference proteome</keyword>
<dbReference type="GO" id="GO:0005524">
    <property type="term" value="F:ATP binding"/>
    <property type="evidence" value="ECO:0007669"/>
    <property type="project" value="UniProtKB-KW"/>
</dbReference>
<dbReference type="Pfam" id="PF00005">
    <property type="entry name" value="ABC_tran"/>
    <property type="match status" value="1"/>
</dbReference>
<accession>A0ABU3NPG2</accession>